<evidence type="ECO:0000313" key="2">
    <source>
        <dbReference type="Proteomes" id="UP000199645"/>
    </source>
</evidence>
<name>A0A1I2ES57_9ACTN</name>
<dbReference type="Proteomes" id="UP000199645">
    <property type="component" value="Unassembled WGS sequence"/>
</dbReference>
<dbReference type="EMBL" id="FONV01000004">
    <property type="protein sequence ID" value="SFE95060.1"/>
    <property type="molecule type" value="Genomic_DNA"/>
</dbReference>
<proteinExistence type="predicted"/>
<organism evidence="1 2">
    <name type="scientific">Actinoplanes philippinensis</name>
    <dbReference type="NCBI Taxonomy" id="35752"/>
    <lineage>
        <taxon>Bacteria</taxon>
        <taxon>Bacillati</taxon>
        <taxon>Actinomycetota</taxon>
        <taxon>Actinomycetes</taxon>
        <taxon>Micromonosporales</taxon>
        <taxon>Micromonosporaceae</taxon>
        <taxon>Actinoplanes</taxon>
    </lineage>
</organism>
<gene>
    <name evidence="1" type="ORF">SAMN05421541_104653</name>
</gene>
<protein>
    <submittedName>
        <fullName evidence="1">Uncharacterized protein</fullName>
    </submittedName>
</protein>
<accession>A0A1I2ES57</accession>
<dbReference type="AlphaFoldDB" id="A0A1I2ES57"/>
<sequence length="61" mass="6725">SAVYDSVVPELRKRPAIKAIVHFDTKRDNQGDRDISIDSTPASLAAFKRLAANPIFNVKLS</sequence>
<keyword evidence="2" id="KW-1185">Reference proteome</keyword>
<dbReference type="STRING" id="35752.SAMN05421541_104653"/>
<reference evidence="1 2" key="1">
    <citation type="submission" date="2016-10" db="EMBL/GenBank/DDBJ databases">
        <authorList>
            <person name="de Groot N.N."/>
        </authorList>
    </citation>
    <scope>NUCLEOTIDE SEQUENCE [LARGE SCALE GENOMIC DNA]</scope>
    <source>
        <strain evidence="1 2">DSM 43019</strain>
    </source>
</reference>
<evidence type="ECO:0000313" key="1">
    <source>
        <dbReference type="EMBL" id="SFE95060.1"/>
    </source>
</evidence>
<feature type="non-terminal residue" evidence="1">
    <location>
        <position position="1"/>
    </location>
</feature>